<organism evidence="1 2">
    <name type="scientific">Cotesia glomerata</name>
    <name type="common">Lepidopteran parasitic wasp</name>
    <name type="synonym">Apanteles glomeratus</name>
    <dbReference type="NCBI Taxonomy" id="32391"/>
    <lineage>
        <taxon>Eukaryota</taxon>
        <taxon>Metazoa</taxon>
        <taxon>Ecdysozoa</taxon>
        <taxon>Arthropoda</taxon>
        <taxon>Hexapoda</taxon>
        <taxon>Insecta</taxon>
        <taxon>Pterygota</taxon>
        <taxon>Neoptera</taxon>
        <taxon>Endopterygota</taxon>
        <taxon>Hymenoptera</taxon>
        <taxon>Apocrita</taxon>
        <taxon>Ichneumonoidea</taxon>
        <taxon>Braconidae</taxon>
        <taxon>Microgastrinae</taxon>
        <taxon>Cotesia</taxon>
    </lineage>
</organism>
<reference evidence="1 2" key="1">
    <citation type="journal article" date="2021" name="J. Hered.">
        <title>A chromosome-level genome assembly of the parasitoid wasp, Cotesia glomerata (Hymenoptera: Braconidae).</title>
        <authorList>
            <person name="Pinto B.J."/>
            <person name="Weis J.J."/>
            <person name="Gamble T."/>
            <person name="Ode P.J."/>
            <person name="Paul R."/>
            <person name="Zaspel J.M."/>
        </authorList>
    </citation>
    <scope>NUCLEOTIDE SEQUENCE [LARGE SCALE GENOMIC DNA]</scope>
    <source>
        <strain evidence="1">CgM1</strain>
    </source>
</reference>
<proteinExistence type="predicted"/>
<dbReference type="AlphaFoldDB" id="A0AAV7J037"/>
<gene>
    <name evidence="1" type="ORF">KQX54_012631</name>
</gene>
<dbReference type="EMBL" id="JAHXZJ010000374">
    <property type="protein sequence ID" value="KAH0561083.1"/>
    <property type="molecule type" value="Genomic_DNA"/>
</dbReference>
<protein>
    <submittedName>
        <fullName evidence="1">Uncharacterized protein</fullName>
    </submittedName>
</protein>
<keyword evidence="2" id="KW-1185">Reference proteome</keyword>
<name>A0AAV7J037_COTGL</name>
<accession>A0AAV7J037</accession>
<comment type="caution">
    <text evidence="1">The sequence shown here is derived from an EMBL/GenBank/DDBJ whole genome shotgun (WGS) entry which is preliminary data.</text>
</comment>
<evidence type="ECO:0000313" key="1">
    <source>
        <dbReference type="EMBL" id="KAH0561083.1"/>
    </source>
</evidence>
<dbReference type="Proteomes" id="UP000826195">
    <property type="component" value="Unassembled WGS sequence"/>
</dbReference>
<evidence type="ECO:0000313" key="2">
    <source>
        <dbReference type="Proteomes" id="UP000826195"/>
    </source>
</evidence>
<sequence>MEQTTSPRVIIKKQIPGLEFIHQYGNLQAITRIESASLEDGEDITRQRQVPEEIYRESKIKKIWELYKAGTLDFVNFFACISNVSNAFRSNRYFDVEGNSDDNNYANLLVFLEVDVMDLQ</sequence>